<reference evidence="5" key="1">
    <citation type="submission" date="2019-06" db="EMBL/GenBank/DDBJ databases">
        <title>Complete genome sequence of Methylogaea oryzae strain JCM16910.</title>
        <authorList>
            <person name="Asakawa S."/>
        </authorList>
    </citation>
    <scope>NUCLEOTIDE SEQUENCE</scope>
    <source>
        <strain evidence="5">E10</strain>
    </source>
</reference>
<keyword evidence="3" id="KW-0808">Transferase</keyword>
<dbReference type="GO" id="GO:0005737">
    <property type="term" value="C:cytoplasm"/>
    <property type="evidence" value="ECO:0007669"/>
    <property type="project" value="UniProtKB-SubCell"/>
</dbReference>
<dbReference type="PIRSF" id="PIRSF006223">
    <property type="entry name" value="DsrC_TusE"/>
    <property type="match status" value="1"/>
</dbReference>
<keyword evidence="6" id="KW-1185">Reference proteome</keyword>
<comment type="subcellular location">
    <subcellularLocation>
        <location evidence="1">Cytoplasm</location>
    </subcellularLocation>
</comment>
<sequence length="112" mass="12767">MDLIVVGNRKVAVRHGGYLVYQSDWDERVAEFIAASEGVFLTGAHWEIIHFMRAYYREYQHLPNNRQFTKAVEKTLGPDKGNSRYLYGLFPNGPLRLACKIGGLPRPPSCII</sequence>
<dbReference type="GO" id="GO:0002143">
    <property type="term" value="P:tRNA wobble position uridine thiolation"/>
    <property type="evidence" value="ECO:0007669"/>
    <property type="project" value="TreeGrafter"/>
</dbReference>
<dbReference type="SUPFAM" id="SSF69721">
    <property type="entry name" value="DsrC, the gamma subunit of dissimilatory sulfite reductase"/>
    <property type="match status" value="1"/>
</dbReference>
<evidence type="ECO:0000256" key="4">
    <source>
        <dbReference type="PIRSR" id="PIRSR006223-50"/>
    </source>
</evidence>
<dbReference type="PANTHER" id="PTHR37010">
    <property type="entry name" value="SULFURTRANSFERASE TUSE"/>
    <property type="match status" value="1"/>
</dbReference>
<dbReference type="Gene3D" id="3.30.1420.10">
    <property type="match status" value="1"/>
</dbReference>
<dbReference type="NCBIfam" id="TIGR03342">
    <property type="entry name" value="dsrC_tusE_dsvC"/>
    <property type="match status" value="1"/>
</dbReference>
<dbReference type="PANTHER" id="PTHR37010:SF1">
    <property type="entry name" value="SULFURTRANSFERASE TUSE"/>
    <property type="match status" value="1"/>
</dbReference>
<dbReference type="Proteomes" id="UP000824988">
    <property type="component" value="Chromosome"/>
</dbReference>
<dbReference type="InterPro" id="IPR043163">
    <property type="entry name" value="DsrC-like_N"/>
</dbReference>
<organism evidence="5 6">
    <name type="scientific">Methylogaea oryzae</name>
    <dbReference type="NCBI Taxonomy" id="1295382"/>
    <lineage>
        <taxon>Bacteria</taxon>
        <taxon>Pseudomonadati</taxon>
        <taxon>Pseudomonadota</taxon>
        <taxon>Gammaproteobacteria</taxon>
        <taxon>Methylococcales</taxon>
        <taxon>Methylococcaceae</taxon>
        <taxon>Methylogaea</taxon>
    </lineage>
</organism>
<protein>
    <recommendedName>
        <fullName evidence="3">Sulfurtransferase</fullName>
        <ecNumber evidence="3">2.8.1.-</ecNumber>
    </recommendedName>
</protein>
<dbReference type="KEGG" id="moz:MoryE10_10780"/>
<comment type="function">
    <text evidence="3">Part of a sulfur-relay system.</text>
</comment>
<gene>
    <name evidence="5" type="ORF">MoryE10_10780</name>
</gene>
<evidence type="ECO:0000256" key="3">
    <source>
        <dbReference type="PIRNR" id="PIRNR006223"/>
    </source>
</evidence>
<dbReference type="InterPro" id="IPR025526">
    <property type="entry name" value="DsrC-like_dom_sf"/>
</dbReference>
<dbReference type="RefSeq" id="WP_054773523.1">
    <property type="nucleotide sequence ID" value="NZ_AP019782.1"/>
</dbReference>
<dbReference type="GO" id="GO:0016740">
    <property type="term" value="F:transferase activity"/>
    <property type="evidence" value="ECO:0007669"/>
    <property type="project" value="UniProtKB-KW"/>
</dbReference>
<dbReference type="Gene3D" id="1.10.10.370">
    <property type="entry name" value="DsrC-like protein, C-terminal domain"/>
    <property type="match status" value="1"/>
</dbReference>
<evidence type="ECO:0000256" key="1">
    <source>
        <dbReference type="ARBA" id="ARBA00004496"/>
    </source>
</evidence>
<evidence type="ECO:0000313" key="6">
    <source>
        <dbReference type="Proteomes" id="UP000824988"/>
    </source>
</evidence>
<dbReference type="InterPro" id="IPR042072">
    <property type="entry name" value="DsrC-like_C"/>
</dbReference>
<evidence type="ECO:0000256" key="2">
    <source>
        <dbReference type="ARBA" id="ARBA00022490"/>
    </source>
</evidence>
<dbReference type="GO" id="GO:0097163">
    <property type="term" value="F:sulfur carrier activity"/>
    <property type="evidence" value="ECO:0007669"/>
    <property type="project" value="TreeGrafter"/>
</dbReference>
<keyword evidence="2" id="KW-0963">Cytoplasm</keyword>
<name>A0A8D4VNT3_9GAMM</name>
<feature type="active site" description="Cysteine persulfide intermediate" evidence="4">
    <location>
        <position position="110"/>
    </location>
</feature>
<proteinExistence type="inferred from homology"/>
<dbReference type="InterPro" id="IPR007453">
    <property type="entry name" value="DsrC/TusE"/>
</dbReference>
<comment type="similarity">
    <text evidence="3">Belongs to the dsrC/tusE family.</text>
</comment>
<evidence type="ECO:0000313" key="5">
    <source>
        <dbReference type="EMBL" id="BBL70472.1"/>
    </source>
</evidence>
<dbReference type="EC" id="2.8.1.-" evidence="3"/>
<dbReference type="Pfam" id="PF04358">
    <property type="entry name" value="DsrC"/>
    <property type="match status" value="1"/>
</dbReference>
<dbReference type="EMBL" id="AP019782">
    <property type="protein sequence ID" value="BBL70472.1"/>
    <property type="molecule type" value="Genomic_DNA"/>
</dbReference>
<accession>A0A8D4VNT3</accession>
<dbReference type="AlphaFoldDB" id="A0A8D4VNT3"/>